<proteinExistence type="predicted"/>
<dbReference type="Proteomes" id="UP000324022">
    <property type="component" value="Unassembled WGS sequence"/>
</dbReference>
<gene>
    <name evidence="2" type="ORF">UTRI_10391_B</name>
</gene>
<reference evidence="2 3" key="1">
    <citation type="submission" date="2018-03" db="EMBL/GenBank/DDBJ databases">
        <authorList>
            <person name="Guldener U."/>
        </authorList>
    </citation>
    <scope>NUCLEOTIDE SEQUENCE [LARGE SCALE GENOMIC DNA]</scope>
    <source>
        <strain evidence="2 3">NBRC100155</strain>
    </source>
</reference>
<organism evidence="2 3">
    <name type="scientific">Ustilago trichophora</name>
    <dbReference type="NCBI Taxonomy" id="86804"/>
    <lineage>
        <taxon>Eukaryota</taxon>
        <taxon>Fungi</taxon>
        <taxon>Dikarya</taxon>
        <taxon>Basidiomycota</taxon>
        <taxon>Ustilaginomycotina</taxon>
        <taxon>Ustilaginomycetes</taxon>
        <taxon>Ustilaginales</taxon>
        <taxon>Ustilaginaceae</taxon>
        <taxon>Ustilago</taxon>
    </lineage>
</organism>
<keyword evidence="1" id="KW-0732">Signal</keyword>
<keyword evidence="3" id="KW-1185">Reference proteome</keyword>
<protein>
    <submittedName>
        <fullName evidence="2">Uncharacterized protein</fullName>
    </submittedName>
</protein>
<dbReference type="AlphaFoldDB" id="A0A5C3E8P8"/>
<sequence length="169" mass="19220">MTAFFRAIVIWVALSLPLAQAIDQTGWNDRERAVWVGASDFLERASLLHPPQYRRYYPFEAALSEEDIAQAWEQAKQPHAGPIYMNAHVDGRSVYILTKLHTTHPLVAQAWRLNDGLDKDAYLFWKVWKPVARRQVTQKLLGVEVKTAGLLTPQIMTIDEAVLRAARGV</sequence>
<feature type="chain" id="PRO_5022955247" evidence="1">
    <location>
        <begin position="22"/>
        <end position="169"/>
    </location>
</feature>
<accession>A0A5C3E8P8</accession>
<feature type="signal peptide" evidence="1">
    <location>
        <begin position="1"/>
        <end position="21"/>
    </location>
</feature>
<dbReference type="EMBL" id="OOIN01000016">
    <property type="protein sequence ID" value="SPO26922.1"/>
    <property type="molecule type" value="Genomic_DNA"/>
</dbReference>
<name>A0A5C3E8P8_9BASI</name>
<evidence type="ECO:0000313" key="3">
    <source>
        <dbReference type="Proteomes" id="UP000324022"/>
    </source>
</evidence>
<evidence type="ECO:0000256" key="1">
    <source>
        <dbReference type="SAM" id="SignalP"/>
    </source>
</evidence>
<evidence type="ECO:0000313" key="2">
    <source>
        <dbReference type="EMBL" id="SPO26922.1"/>
    </source>
</evidence>